<keyword evidence="3" id="KW-1185">Reference proteome</keyword>
<feature type="compositionally biased region" description="Basic residues" evidence="1">
    <location>
        <begin position="364"/>
        <end position="374"/>
    </location>
</feature>
<feature type="compositionally biased region" description="Basic and acidic residues" evidence="1">
    <location>
        <begin position="393"/>
        <end position="406"/>
    </location>
</feature>
<feature type="region of interest" description="Disordered" evidence="1">
    <location>
        <begin position="546"/>
        <end position="569"/>
    </location>
</feature>
<feature type="compositionally biased region" description="Polar residues" evidence="1">
    <location>
        <begin position="1138"/>
        <end position="1163"/>
    </location>
</feature>
<feature type="compositionally biased region" description="Acidic residues" evidence="1">
    <location>
        <begin position="319"/>
        <end position="359"/>
    </location>
</feature>
<feature type="region of interest" description="Disordered" evidence="1">
    <location>
        <begin position="1"/>
        <end position="114"/>
    </location>
</feature>
<dbReference type="EMBL" id="JAYKXP010000193">
    <property type="protein sequence ID" value="KAK7020160.1"/>
    <property type="molecule type" value="Genomic_DNA"/>
</dbReference>
<name>A0AAW0B2E8_9AGAR</name>
<accession>A0AAW0B2E8</accession>
<feature type="region of interest" description="Disordered" evidence="1">
    <location>
        <begin position="595"/>
        <end position="716"/>
    </location>
</feature>
<feature type="compositionally biased region" description="Polar residues" evidence="1">
    <location>
        <begin position="20"/>
        <end position="34"/>
    </location>
</feature>
<protein>
    <recommendedName>
        <fullName evidence="4">CCHC-type domain-containing protein</fullName>
    </recommendedName>
</protein>
<feature type="compositionally biased region" description="Basic residues" evidence="1">
    <location>
        <begin position="382"/>
        <end position="392"/>
    </location>
</feature>
<evidence type="ECO:0000256" key="1">
    <source>
        <dbReference type="SAM" id="MobiDB-lite"/>
    </source>
</evidence>
<feature type="compositionally biased region" description="Pro residues" evidence="1">
    <location>
        <begin position="629"/>
        <end position="639"/>
    </location>
</feature>
<evidence type="ECO:0008006" key="4">
    <source>
        <dbReference type="Google" id="ProtNLM"/>
    </source>
</evidence>
<comment type="caution">
    <text evidence="2">The sequence shown here is derived from an EMBL/GenBank/DDBJ whole genome shotgun (WGS) entry which is preliminary data.</text>
</comment>
<gene>
    <name evidence="2" type="ORF">VNI00_017838</name>
</gene>
<feature type="compositionally biased region" description="Polar residues" evidence="1">
    <location>
        <begin position="1"/>
        <end position="13"/>
    </location>
</feature>
<feature type="region of interest" description="Disordered" evidence="1">
    <location>
        <begin position="319"/>
        <end position="413"/>
    </location>
</feature>
<evidence type="ECO:0000313" key="2">
    <source>
        <dbReference type="EMBL" id="KAK7020160.1"/>
    </source>
</evidence>
<feature type="region of interest" description="Disordered" evidence="1">
    <location>
        <begin position="1182"/>
        <end position="1202"/>
    </location>
</feature>
<feature type="region of interest" description="Disordered" evidence="1">
    <location>
        <begin position="963"/>
        <end position="991"/>
    </location>
</feature>
<proteinExistence type="predicted"/>
<dbReference type="AlphaFoldDB" id="A0AAW0B2E8"/>
<dbReference type="InterPro" id="IPR021109">
    <property type="entry name" value="Peptidase_aspartic_dom_sf"/>
</dbReference>
<dbReference type="SUPFAM" id="SSF50630">
    <property type="entry name" value="Acid proteases"/>
    <property type="match status" value="1"/>
</dbReference>
<feature type="region of interest" description="Disordered" evidence="1">
    <location>
        <begin position="1138"/>
        <end position="1164"/>
    </location>
</feature>
<dbReference type="Proteomes" id="UP001383192">
    <property type="component" value="Unassembled WGS sequence"/>
</dbReference>
<dbReference type="CDD" id="cd00303">
    <property type="entry name" value="retropepsin_like"/>
    <property type="match status" value="1"/>
</dbReference>
<sequence length="1249" mass="140005">MSTSTSNSGSATPTKGVKPDSSSTFETNTSQPSTEEAKAQESPNTQKQSPAQPDPLFTETRKPTSESINQSTPTSPTKSEGPSLGFPLSAPQPTTDFRKSIPLEQHPPKMSSGDISVTPSFLSLPPLGHREAPEKFKGQSYKVRYFVTHLLRLFTKYNVYDSEDRCQAVLSYSSRKVREFVEGCEAFRKHDWTALIKTLFEMYDATRKDRKYKLRHLRKFTDKAKHKIKDISSFLKYTRGFVRIAGPVLDAKLMTEQQQSEYFFHGIHKSLRKKLNRRLREMDSKHDMAIPWDMKVVQETAVQYFKDLSNEFTKFLDNDDSDLDNSDADTDESDTDSEDSDSDSSDSELDSDSDDSDSDTDTKRSKKKKMKSKKKQSDKERERKKKRKHESKARKFDSQEKKKASTDDSDVEDLVKRLSAMDLDDPEYATTYYQAIKLDPEVKSIVAPPAFKSKPPPLPRNNFRNNQYVAPPNAMENTSGNETPHCFGCGSRDHILPKCPVLAQMHNEGRIKKDATGRYTFPNGASIRRQPNETILQAFERIMQPSPQASSNTKPQQPTATTSVPPASSNLIQAISAEEDRELYAHITSTRPSVLAAERDKINQGKNRANPYDTNDRTHGTRSKGSAPDIPPADQPVIPPQQKKPKAKSSEPKVTEIPPPPKPVEPQTQRYNSSSDDSIMEDTDESQPQAGSSSKGKAKQKEDQSQRPKKLFTRTRQSDLSISVDKQQVYERILDSKGFTLSLGELLGLAPDIAHMLGDSLKYKNQSTKSNGISDMLNLNAEVTDIEATSFLLDRHVLIRLKITVDGKPIEAIIDTGSMLNIVRYEVWRSQMNGQAMDITKSMGVFDANGGKGMLHGLVDSVPIDCGNVRTYAQLYVGTHVPFDLLLGRPWQRGNYVTIDERDDGTYLVFKRRDGQGNLIPRYEILVEPEEVPADWITSMSTFIEALDTSTETTQIIEEPQAEDTSANIQQAQDQDSYQPPTETATSTVNTSNNELSVQLVVIYPDDTDSVPQVCLPIMHSVRNAVSRITPNFIRCHTNPMRQYDIEENQSNSESIHISSHENAEQQLMYLLNESTESFHSTLNPCSHCLRQVFQRPLWPTDSYPSEPPILPDYMTSETLPAYSPAIASSTATLYDTPQTSLTIRSQTPDDTGQEAPSGSDYSSLPVDLVIQTDMMCISNDESLWGPQNRPPGYVTPPPERQNTPNNVTVMSVFIPSAPNIAKHKLEAYSSRSDTLYINSRDVADVVRS</sequence>
<feature type="compositionally biased region" description="Polar residues" evidence="1">
    <location>
        <begin position="65"/>
        <end position="80"/>
    </location>
</feature>
<reference evidence="2 3" key="1">
    <citation type="submission" date="2024-01" db="EMBL/GenBank/DDBJ databases">
        <title>A draft genome for a cacao thread blight-causing isolate of Paramarasmius palmivorus.</title>
        <authorList>
            <person name="Baruah I.K."/>
            <person name="Bukari Y."/>
            <person name="Amoako-Attah I."/>
            <person name="Meinhardt L.W."/>
            <person name="Bailey B.A."/>
            <person name="Cohen S.P."/>
        </authorList>
    </citation>
    <scope>NUCLEOTIDE SEQUENCE [LARGE SCALE GENOMIC DNA]</scope>
    <source>
        <strain evidence="2 3">GH-12</strain>
    </source>
</reference>
<organism evidence="2 3">
    <name type="scientific">Paramarasmius palmivorus</name>
    <dbReference type="NCBI Taxonomy" id="297713"/>
    <lineage>
        <taxon>Eukaryota</taxon>
        <taxon>Fungi</taxon>
        <taxon>Dikarya</taxon>
        <taxon>Basidiomycota</taxon>
        <taxon>Agaricomycotina</taxon>
        <taxon>Agaricomycetes</taxon>
        <taxon>Agaricomycetidae</taxon>
        <taxon>Agaricales</taxon>
        <taxon>Marasmiineae</taxon>
        <taxon>Marasmiaceae</taxon>
        <taxon>Paramarasmius</taxon>
    </lineage>
</organism>
<evidence type="ECO:0000313" key="3">
    <source>
        <dbReference type="Proteomes" id="UP001383192"/>
    </source>
</evidence>
<feature type="compositionally biased region" description="Polar residues" evidence="1">
    <location>
        <begin position="41"/>
        <end position="51"/>
    </location>
</feature>
<dbReference type="Gene3D" id="2.40.70.10">
    <property type="entry name" value="Acid Proteases"/>
    <property type="match status" value="1"/>
</dbReference>